<dbReference type="InterPro" id="IPR058626">
    <property type="entry name" value="MdtA-like_b-barrel"/>
</dbReference>
<evidence type="ECO:0000313" key="5">
    <source>
        <dbReference type="EMBL" id="MBZ0160775.1"/>
    </source>
</evidence>
<evidence type="ECO:0000313" key="6">
    <source>
        <dbReference type="Proteomes" id="UP001197609"/>
    </source>
</evidence>
<dbReference type="InterPro" id="IPR058625">
    <property type="entry name" value="MdtA-like_BSH"/>
</dbReference>
<protein>
    <submittedName>
        <fullName evidence="5">Efflux RND transporter periplasmic adaptor subunit</fullName>
    </submittedName>
</protein>
<organism evidence="5 6">
    <name type="scientific">Candidatus Methylomirabilis tolerans</name>
    <dbReference type="NCBI Taxonomy" id="3123416"/>
    <lineage>
        <taxon>Bacteria</taxon>
        <taxon>Candidatus Methylomirabilota</taxon>
        <taxon>Candidatus Methylomirabilia</taxon>
        <taxon>Candidatus Methylomirabilales</taxon>
        <taxon>Candidatus Methylomirabilaceae</taxon>
        <taxon>Candidatus Methylomirabilis</taxon>
    </lineage>
</organism>
<accession>A0AAJ1AJ94</accession>
<dbReference type="Pfam" id="PF25917">
    <property type="entry name" value="BSH_RND"/>
    <property type="match status" value="1"/>
</dbReference>
<dbReference type="GO" id="GO:0022857">
    <property type="term" value="F:transmembrane transporter activity"/>
    <property type="evidence" value="ECO:0007669"/>
    <property type="project" value="InterPro"/>
</dbReference>
<dbReference type="GO" id="GO:0005886">
    <property type="term" value="C:plasma membrane"/>
    <property type="evidence" value="ECO:0007669"/>
    <property type="project" value="TreeGrafter"/>
</dbReference>
<dbReference type="PANTHER" id="PTHR30158:SF10">
    <property type="entry name" value="CATION EFFLUX PUMP"/>
    <property type="match status" value="1"/>
</dbReference>
<proteinExistence type="inferred from homology"/>
<dbReference type="SUPFAM" id="SSF111369">
    <property type="entry name" value="HlyD-like secretion proteins"/>
    <property type="match status" value="1"/>
</dbReference>
<dbReference type="PANTHER" id="PTHR30158">
    <property type="entry name" value="ACRA/E-RELATED COMPONENT OF DRUG EFFLUX TRANSPORTER"/>
    <property type="match status" value="1"/>
</dbReference>
<feature type="compositionally biased region" description="Polar residues" evidence="2">
    <location>
        <begin position="380"/>
        <end position="393"/>
    </location>
</feature>
<comment type="similarity">
    <text evidence="1">Belongs to the membrane fusion protein (MFP) (TC 8.A.1) family.</text>
</comment>
<dbReference type="Pfam" id="PF25944">
    <property type="entry name" value="Beta-barrel_RND"/>
    <property type="match status" value="1"/>
</dbReference>
<evidence type="ECO:0000259" key="3">
    <source>
        <dbReference type="Pfam" id="PF25917"/>
    </source>
</evidence>
<reference evidence="5 6" key="1">
    <citation type="journal article" date="2021" name="bioRxiv">
        <title>Unraveling nitrogen, sulfur and carbon metabolic pathways and microbial community transcriptional responses to substrate deprivation and toxicity stresses in a bioreactor mimicking anoxic brackish coastal sediment conditions.</title>
        <authorList>
            <person name="Martins P.D."/>
            <person name="Echeveste M.J."/>
            <person name="Arshad A."/>
            <person name="Kurth J."/>
            <person name="Ouboter H."/>
            <person name="Jetten M.S.M."/>
            <person name="Welte C.U."/>
        </authorList>
    </citation>
    <scope>NUCLEOTIDE SEQUENCE [LARGE SCALE GENOMIC DNA]</scope>
    <source>
        <strain evidence="5">MAG_38</strain>
    </source>
</reference>
<name>A0AAJ1AJ94_9BACT</name>
<dbReference type="GO" id="GO:0046677">
    <property type="term" value="P:response to antibiotic"/>
    <property type="evidence" value="ECO:0007669"/>
    <property type="project" value="TreeGrafter"/>
</dbReference>
<dbReference type="PROSITE" id="PS51257">
    <property type="entry name" value="PROKAR_LIPOPROTEIN"/>
    <property type="match status" value="1"/>
</dbReference>
<dbReference type="Proteomes" id="UP001197609">
    <property type="component" value="Unassembled WGS sequence"/>
</dbReference>
<comment type="caution">
    <text evidence="5">The sequence shown here is derived from an EMBL/GenBank/DDBJ whole genome shotgun (WGS) entry which is preliminary data.</text>
</comment>
<gene>
    <name evidence="5" type="ORF">K8G79_11680</name>
</gene>
<dbReference type="Gene3D" id="2.40.50.100">
    <property type="match status" value="1"/>
</dbReference>
<dbReference type="EMBL" id="JAIOIU010000147">
    <property type="protein sequence ID" value="MBZ0160775.1"/>
    <property type="molecule type" value="Genomic_DNA"/>
</dbReference>
<dbReference type="AlphaFoldDB" id="A0AAJ1AJ94"/>
<dbReference type="Gene3D" id="2.40.420.20">
    <property type="match status" value="1"/>
</dbReference>
<feature type="domain" description="Multidrug resistance protein MdtA-like beta-barrel" evidence="4">
    <location>
        <begin position="234"/>
        <end position="295"/>
    </location>
</feature>
<feature type="region of interest" description="Disordered" evidence="2">
    <location>
        <begin position="373"/>
        <end position="402"/>
    </location>
</feature>
<evidence type="ECO:0000256" key="1">
    <source>
        <dbReference type="ARBA" id="ARBA00009477"/>
    </source>
</evidence>
<feature type="domain" description="Multidrug resistance protein MdtA-like barrel-sandwich hybrid" evidence="3">
    <location>
        <begin position="58"/>
        <end position="199"/>
    </location>
</feature>
<dbReference type="NCBIfam" id="TIGR01730">
    <property type="entry name" value="RND_mfp"/>
    <property type="match status" value="1"/>
</dbReference>
<dbReference type="GO" id="GO:0030313">
    <property type="term" value="C:cell envelope"/>
    <property type="evidence" value="ECO:0007669"/>
    <property type="project" value="UniProtKB-SubCell"/>
</dbReference>
<sequence length="402" mass="44348">MRYSTTILTCLILTAVVACSKKQEAPPPAPPKVTVAHPEQRTLVDEDHYNGWLEAAENVEVRSRVRGHIAKIGFIDGQIVNTGDLLFQLDPRPFEAELGRSQDELRVVQAQKVAADRDWERMKELVVSGAVSRTEADKSEARALSLAAQVEAAKQEIARKALDVEYARITAPIGGRISRAQLTVGNFVNAGGTDPVLTTIVSIDPIHLYFNIDERSLQRYQKTHAERIRQGTTLKQAQFPFSFGLDSDQGFPHKGVMDFANNRVDQTTGTLQVRGVVANPQGRFVPGSRTRVRIPFGDPYQALLVPDTAILTDQDKKYVFLLNEKNVVYRRDIKPGRLLDDGLRVVSAAEKGQEITPSDWVIVVGLQRARINNPVEPMDSSGNPITQAKTSEAQPDAAATSH</sequence>
<evidence type="ECO:0000259" key="4">
    <source>
        <dbReference type="Pfam" id="PF25944"/>
    </source>
</evidence>
<dbReference type="Gene3D" id="2.40.30.170">
    <property type="match status" value="1"/>
</dbReference>
<dbReference type="InterPro" id="IPR006143">
    <property type="entry name" value="RND_pump_MFP"/>
</dbReference>
<dbReference type="Gene3D" id="1.10.287.470">
    <property type="entry name" value="Helix hairpin bin"/>
    <property type="match status" value="1"/>
</dbReference>
<evidence type="ECO:0000256" key="2">
    <source>
        <dbReference type="SAM" id="MobiDB-lite"/>
    </source>
</evidence>